<proteinExistence type="predicted"/>
<dbReference type="RefSeq" id="WP_067981894.1">
    <property type="nucleotide sequence ID" value="NZ_VMSD01000002.1"/>
</dbReference>
<feature type="region of interest" description="Disordered" evidence="1">
    <location>
        <begin position="421"/>
        <end position="526"/>
    </location>
</feature>
<feature type="compositionally biased region" description="Polar residues" evidence="1">
    <location>
        <begin position="256"/>
        <end position="267"/>
    </location>
</feature>
<evidence type="ECO:0000313" key="3">
    <source>
        <dbReference type="Proteomes" id="UP000798951"/>
    </source>
</evidence>
<evidence type="ECO:0000313" key="2">
    <source>
        <dbReference type="EMBL" id="KAF0848355.1"/>
    </source>
</evidence>
<feature type="region of interest" description="Disordered" evidence="1">
    <location>
        <begin position="252"/>
        <end position="317"/>
    </location>
</feature>
<dbReference type="InterPro" id="IPR036689">
    <property type="entry name" value="ESAT-6-like_sf"/>
</dbReference>
<dbReference type="SUPFAM" id="SSF140453">
    <property type="entry name" value="EsxAB dimer-like"/>
    <property type="match status" value="1"/>
</dbReference>
<evidence type="ECO:0008006" key="4">
    <source>
        <dbReference type="Google" id="ProtNLM"/>
    </source>
</evidence>
<feature type="compositionally biased region" description="Acidic residues" evidence="1">
    <location>
        <begin position="450"/>
        <end position="460"/>
    </location>
</feature>
<name>A0ABQ6YRC9_9NOCA</name>
<gene>
    <name evidence="2" type="ORF">FNL39_102503</name>
</gene>
<dbReference type="EMBL" id="VMSD01000002">
    <property type="protein sequence ID" value="KAF0848355.1"/>
    <property type="molecule type" value="Genomic_DNA"/>
</dbReference>
<dbReference type="Proteomes" id="UP000798951">
    <property type="component" value="Unassembled WGS sequence"/>
</dbReference>
<reference evidence="2 3" key="1">
    <citation type="submission" date="2019-07" db="EMBL/GenBank/DDBJ databases">
        <title>Genomic Encyclopedia of Type Strains, Phase IV (KMG-IV): sequencing the most valuable type-strain genomes for metagenomic binning, comparative biology and taxonomic classification.</title>
        <authorList>
            <person name="Goeker M."/>
        </authorList>
    </citation>
    <scope>NUCLEOTIDE SEQUENCE [LARGE SCALE GENOMIC DNA]</scope>
    <source>
        <strain evidence="2 3">DSM 44831</strain>
    </source>
</reference>
<feature type="compositionally biased region" description="Low complexity" evidence="1">
    <location>
        <begin position="268"/>
        <end position="285"/>
    </location>
</feature>
<sequence>MADTPSWPNIPNSGSADDLLDAGAEGLQYFIEYVPRYLRALALTGTAGRAEITGAADMNSLIYSKYDAERDMDLAAIERISQALDKVMSKVPGEIEEQRSQLTNLPSIWQGQAGDAAWNMLNTQLVRVEQDRIEAATISLELSYVATALRTAVRHKAVTVQSFWSPNTPDIPTQDSNGASRSQIDFCLNELTFNRGSSQGQKMVEWLTTVFIPHVEATYDKFVQLCKEVDTEVRRVYGVLVEALNGLDTAAYPMPQDSSKPQTLVQQPGNGDPSSGNPSTGNPSTDTPSTTPANTDDDKDDDKDDDDDDDDSGLDLGEISDTVTEVMSGLTSLVSSVSQLESLVTSTAETLSTGLASLSTSVQEGLASLSSQVNSLLAGGATFDVNGTQVSIATDAEGQLTVSTQDAQGNSHEYALTLDENGVPVITDDQSGGVLGSGTPETGTGTGEAGQEDAGEDGSAVDENSTGSLDANGYASEGQVPAQAGRPPATSSNTEEDGEHWAGQYPESQPIEPGGSGAQLAEAGPL</sequence>
<feature type="compositionally biased region" description="Acidic residues" evidence="1">
    <location>
        <begin position="295"/>
        <end position="313"/>
    </location>
</feature>
<comment type="caution">
    <text evidence="2">The sequence shown here is derived from an EMBL/GenBank/DDBJ whole genome shotgun (WGS) entry which is preliminary data.</text>
</comment>
<accession>A0ABQ6YRC9</accession>
<protein>
    <recommendedName>
        <fullName evidence="4">Type VII secretion system (Wss) protein ESAT-6</fullName>
    </recommendedName>
</protein>
<evidence type="ECO:0000256" key="1">
    <source>
        <dbReference type="SAM" id="MobiDB-lite"/>
    </source>
</evidence>
<organism evidence="2 3">
    <name type="scientific">Nocardia caishijiensis</name>
    <dbReference type="NCBI Taxonomy" id="184756"/>
    <lineage>
        <taxon>Bacteria</taxon>
        <taxon>Bacillati</taxon>
        <taxon>Actinomycetota</taxon>
        <taxon>Actinomycetes</taxon>
        <taxon>Mycobacteriales</taxon>
        <taxon>Nocardiaceae</taxon>
        <taxon>Nocardia</taxon>
    </lineage>
</organism>
<keyword evidence="3" id="KW-1185">Reference proteome</keyword>